<protein>
    <recommendedName>
        <fullName evidence="3">Flagellar protein FlgN</fullName>
    </recommendedName>
</protein>
<dbReference type="EMBL" id="JALQCY010000001">
    <property type="protein sequence ID" value="MCK9792663.1"/>
    <property type="molecule type" value="Genomic_DNA"/>
</dbReference>
<evidence type="ECO:0008006" key="3">
    <source>
        <dbReference type="Google" id="ProtNLM"/>
    </source>
</evidence>
<dbReference type="RefSeq" id="WP_416342518.1">
    <property type="nucleotide sequence ID" value="NZ_JALQCY010000001.1"/>
</dbReference>
<evidence type="ECO:0000313" key="1">
    <source>
        <dbReference type="EMBL" id="MCK9792663.1"/>
    </source>
</evidence>
<sequence length="112" mass="12636">MAGYDLSIDMEELRTLAEDLKTIKDEFEGADDNSEAAADATGHDELRDKVQDFADKWRIKREEMTENVVKLQGIVQQIVDTFTEVDTELANALEDKAGEAKESSEYKGYRSV</sequence>
<dbReference type="Proteomes" id="UP001651050">
    <property type="component" value="Unassembled WGS sequence"/>
</dbReference>
<reference evidence="1 2" key="1">
    <citation type="submission" date="2022-02" db="EMBL/GenBank/DDBJ databases">
        <title>The car tank lid bacteriome: a reservoir of bacteria with potential in bioremediation of fuel.</title>
        <authorList>
            <person name="Vidal-Verdu A."/>
            <person name="Gomez-Martinez D."/>
            <person name="Latorre-Perez A."/>
            <person name="Pereto J."/>
            <person name="Porcar M."/>
        </authorList>
    </citation>
    <scope>NUCLEOTIDE SEQUENCE [LARGE SCALE GENOMIC DNA]</scope>
    <source>
        <strain evidence="1 2">4D.3</strain>
    </source>
</reference>
<comment type="caution">
    <text evidence="1">The sequence shown here is derived from an EMBL/GenBank/DDBJ whole genome shotgun (WGS) entry which is preliminary data.</text>
</comment>
<keyword evidence="2" id="KW-1185">Reference proteome</keyword>
<gene>
    <name evidence="1" type="ORF">M1843_02755</name>
</gene>
<evidence type="ECO:0000313" key="2">
    <source>
        <dbReference type="Proteomes" id="UP001651050"/>
    </source>
</evidence>
<accession>A0ABT0IZL1</accession>
<organism evidence="1 2">
    <name type="scientific">Isoptericola peretonis</name>
    <dbReference type="NCBI Taxonomy" id="2918523"/>
    <lineage>
        <taxon>Bacteria</taxon>
        <taxon>Bacillati</taxon>
        <taxon>Actinomycetota</taxon>
        <taxon>Actinomycetes</taxon>
        <taxon>Micrococcales</taxon>
        <taxon>Promicromonosporaceae</taxon>
        <taxon>Isoptericola</taxon>
    </lineage>
</organism>
<name>A0ABT0IZL1_9MICO</name>
<proteinExistence type="predicted"/>